<gene>
    <name evidence="1" type="ORF">EJ04DRAFT_522206</name>
</gene>
<evidence type="ECO:0000313" key="2">
    <source>
        <dbReference type="Proteomes" id="UP000799444"/>
    </source>
</evidence>
<accession>A0A9P4R193</accession>
<dbReference type="OrthoDB" id="194358at2759"/>
<dbReference type="CDD" id="cd19757">
    <property type="entry name" value="Bbox1"/>
    <property type="match status" value="1"/>
</dbReference>
<name>A0A9P4R193_9PLEO</name>
<dbReference type="AlphaFoldDB" id="A0A9P4R193"/>
<dbReference type="EMBL" id="ML996127">
    <property type="protein sequence ID" value="KAF2736265.1"/>
    <property type="molecule type" value="Genomic_DNA"/>
</dbReference>
<evidence type="ECO:0000313" key="1">
    <source>
        <dbReference type="EMBL" id="KAF2736265.1"/>
    </source>
</evidence>
<reference evidence="1" key="1">
    <citation type="journal article" date="2020" name="Stud. Mycol.">
        <title>101 Dothideomycetes genomes: a test case for predicting lifestyles and emergence of pathogens.</title>
        <authorList>
            <person name="Haridas S."/>
            <person name="Albert R."/>
            <person name="Binder M."/>
            <person name="Bloem J."/>
            <person name="Labutti K."/>
            <person name="Salamov A."/>
            <person name="Andreopoulos B."/>
            <person name="Baker S."/>
            <person name="Barry K."/>
            <person name="Bills G."/>
            <person name="Bluhm B."/>
            <person name="Cannon C."/>
            <person name="Castanera R."/>
            <person name="Culley D."/>
            <person name="Daum C."/>
            <person name="Ezra D."/>
            <person name="Gonzalez J."/>
            <person name="Henrissat B."/>
            <person name="Kuo A."/>
            <person name="Liang C."/>
            <person name="Lipzen A."/>
            <person name="Lutzoni F."/>
            <person name="Magnuson J."/>
            <person name="Mondo S."/>
            <person name="Nolan M."/>
            <person name="Ohm R."/>
            <person name="Pangilinan J."/>
            <person name="Park H.-J."/>
            <person name="Ramirez L."/>
            <person name="Alfaro M."/>
            <person name="Sun H."/>
            <person name="Tritt A."/>
            <person name="Yoshinaga Y."/>
            <person name="Zwiers L.-H."/>
            <person name="Turgeon B."/>
            <person name="Goodwin S."/>
            <person name="Spatafora J."/>
            <person name="Crous P."/>
            <person name="Grigoriev I."/>
        </authorList>
    </citation>
    <scope>NUCLEOTIDE SEQUENCE</scope>
    <source>
        <strain evidence="1">CBS 125425</strain>
    </source>
</reference>
<sequence length="201" mass="22333">MAIEALPACEKCEELPGVFKCSCGARYCNKCFTTKHLVRNPKHKRGGTNTTDKVWAWISGTMTNLNETFSIVSHFEEDQNTKWFGLHVQKVNADDHVTRLVETSQFTSLAEASMHHNKNSPRRQFPSIVSFVGETGAGKSTLIRSLIQRYSQVEATKNLEAPVPGISSGIEACLPTTGEVNLYLDPNTFGTRHPQFLADCE</sequence>
<protein>
    <submittedName>
        <fullName evidence="1">Uncharacterized protein</fullName>
    </submittedName>
</protein>
<dbReference type="Proteomes" id="UP000799444">
    <property type="component" value="Unassembled WGS sequence"/>
</dbReference>
<keyword evidence="2" id="KW-1185">Reference proteome</keyword>
<dbReference type="Gene3D" id="3.40.50.300">
    <property type="entry name" value="P-loop containing nucleotide triphosphate hydrolases"/>
    <property type="match status" value="1"/>
</dbReference>
<dbReference type="InterPro" id="IPR027417">
    <property type="entry name" value="P-loop_NTPase"/>
</dbReference>
<proteinExistence type="predicted"/>
<comment type="caution">
    <text evidence="1">The sequence shown here is derived from an EMBL/GenBank/DDBJ whole genome shotgun (WGS) entry which is preliminary data.</text>
</comment>
<dbReference type="SUPFAM" id="SSF52540">
    <property type="entry name" value="P-loop containing nucleoside triphosphate hydrolases"/>
    <property type="match status" value="1"/>
</dbReference>
<organism evidence="1 2">
    <name type="scientific">Polyplosphaeria fusca</name>
    <dbReference type="NCBI Taxonomy" id="682080"/>
    <lineage>
        <taxon>Eukaryota</taxon>
        <taxon>Fungi</taxon>
        <taxon>Dikarya</taxon>
        <taxon>Ascomycota</taxon>
        <taxon>Pezizomycotina</taxon>
        <taxon>Dothideomycetes</taxon>
        <taxon>Pleosporomycetidae</taxon>
        <taxon>Pleosporales</taxon>
        <taxon>Tetraplosphaeriaceae</taxon>
        <taxon>Polyplosphaeria</taxon>
    </lineage>
</organism>